<evidence type="ECO:0000313" key="3">
    <source>
        <dbReference type="Proteomes" id="UP001055125"/>
    </source>
</evidence>
<reference evidence="2" key="2">
    <citation type="submission" date="2021-08" db="EMBL/GenBank/DDBJ databases">
        <authorList>
            <person name="Tani A."/>
            <person name="Ola A."/>
            <person name="Ogura Y."/>
            <person name="Katsura K."/>
            <person name="Hayashi T."/>
        </authorList>
    </citation>
    <scope>NUCLEOTIDE SEQUENCE</scope>
    <source>
        <strain evidence="2">DSM 19015</strain>
    </source>
</reference>
<dbReference type="Proteomes" id="UP001055125">
    <property type="component" value="Unassembled WGS sequence"/>
</dbReference>
<sequence length="185" mass="20438">MPLMDRRHLRIGLSGIVIPAGADWGIQEEHARFASNTTARSWNGRPIIQGPRDDHRHVITLSADGTRWGPTLDDVNVRDLVELHSARFEAARIPAGMLSVVLRRPPVPDPSKPWGYAVLAHRDGEKTRIPVTVAGKVVTLLQAQDVDVSVQYRAIRPCVVTDYRPGTTDTRSGTQGWGLTLVDRT</sequence>
<gene>
    <name evidence="2" type="ORF">OCOJLMKI_4714</name>
</gene>
<keyword evidence="3" id="KW-1185">Reference proteome</keyword>
<dbReference type="EMBL" id="BPQP01000089">
    <property type="protein sequence ID" value="GJD97483.1"/>
    <property type="molecule type" value="Genomic_DNA"/>
</dbReference>
<accession>A0ABQ4S4S0</accession>
<reference evidence="2" key="1">
    <citation type="journal article" date="2021" name="Front. Microbiol.">
        <title>Comprehensive Comparative Genomics and Phenotyping of Methylobacterium Species.</title>
        <authorList>
            <person name="Alessa O."/>
            <person name="Ogura Y."/>
            <person name="Fujitani Y."/>
            <person name="Takami H."/>
            <person name="Hayashi T."/>
            <person name="Sahin N."/>
            <person name="Tani A."/>
        </authorList>
    </citation>
    <scope>NUCLEOTIDE SEQUENCE</scope>
    <source>
        <strain evidence="2">DSM 19015</strain>
    </source>
</reference>
<name>A0ABQ4S4S0_9HYPH</name>
<comment type="caution">
    <text evidence="2">The sequence shown here is derived from an EMBL/GenBank/DDBJ whole genome shotgun (WGS) entry which is preliminary data.</text>
</comment>
<organism evidence="2 3">
    <name type="scientific">Methylobacterium iners</name>
    <dbReference type="NCBI Taxonomy" id="418707"/>
    <lineage>
        <taxon>Bacteria</taxon>
        <taxon>Pseudomonadati</taxon>
        <taxon>Pseudomonadota</taxon>
        <taxon>Alphaproteobacteria</taxon>
        <taxon>Hyphomicrobiales</taxon>
        <taxon>Methylobacteriaceae</taxon>
        <taxon>Methylobacterium</taxon>
    </lineage>
</organism>
<evidence type="ECO:0000256" key="1">
    <source>
        <dbReference type="SAM" id="MobiDB-lite"/>
    </source>
</evidence>
<evidence type="ECO:0000313" key="2">
    <source>
        <dbReference type="EMBL" id="GJD97483.1"/>
    </source>
</evidence>
<protein>
    <submittedName>
        <fullName evidence="2">Uncharacterized protein</fullName>
    </submittedName>
</protein>
<feature type="region of interest" description="Disordered" evidence="1">
    <location>
        <begin position="166"/>
        <end position="185"/>
    </location>
</feature>
<proteinExistence type="predicted"/>